<dbReference type="eggNOG" id="KOG0118">
    <property type="taxonomic scope" value="Eukaryota"/>
</dbReference>
<dbReference type="Proteomes" id="UP000009131">
    <property type="component" value="Unassembled WGS sequence"/>
</dbReference>
<feature type="region of interest" description="Disordered" evidence="2">
    <location>
        <begin position="1"/>
        <end position="47"/>
    </location>
</feature>
<protein>
    <recommendedName>
        <fullName evidence="3">RRM domain-containing protein</fullName>
    </recommendedName>
</protein>
<dbReference type="Pfam" id="PF00076">
    <property type="entry name" value="RRM_1"/>
    <property type="match status" value="1"/>
</dbReference>
<dbReference type="CDD" id="cd12363">
    <property type="entry name" value="RRM_TRA2"/>
    <property type="match status" value="1"/>
</dbReference>
<dbReference type="SMART" id="SM00360">
    <property type="entry name" value="RRM"/>
    <property type="match status" value="1"/>
</dbReference>
<comment type="caution">
    <text evidence="4">The sequence shown here is derived from an EMBL/GenBank/DDBJ whole genome shotgun (WGS) entry which is preliminary data.</text>
</comment>
<dbReference type="InterPro" id="IPR035979">
    <property type="entry name" value="RBD_domain_sf"/>
</dbReference>
<feature type="compositionally biased region" description="Low complexity" evidence="2">
    <location>
        <begin position="35"/>
        <end position="45"/>
    </location>
</feature>
<gene>
    <name evidence="4" type="primary">Mo04178</name>
    <name evidence="4" type="ORF">E5Q_04178</name>
</gene>
<evidence type="ECO:0000256" key="1">
    <source>
        <dbReference type="PROSITE-ProRule" id="PRU00176"/>
    </source>
</evidence>
<dbReference type="PANTHER" id="PTHR48034">
    <property type="entry name" value="TRANSFORMER-2 SEX-DETERMINING PROTEIN-RELATED"/>
    <property type="match status" value="1"/>
</dbReference>
<reference evidence="4 5" key="1">
    <citation type="journal article" date="2011" name="J. Gen. Appl. Microbiol.">
        <title>Draft genome sequencing of the enigmatic basidiomycete Mixia osmundae.</title>
        <authorList>
            <person name="Nishida H."/>
            <person name="Nagatsuka Y."/>
            <person name="Sugiyama J."/>
        </authorList>
    </citation>
    <scope>NUCLEOTIDE SEQUENCE [LARGE SCALE GENOMIC DNA]</scope>
    <source>
        <strain evidence="5">CBS 9802 / IAM 14324 / JCM 22182 / KY 12970</strain>
    </source>
</reference>
<dbReference type="Gene3D" id="3.30.70.330">
    <property type="match status" value="1"/>
</dbReference>
<dbReference type="HOGENOM" id="CLU_050438_5_0_1"/>
<sequence length="287" mass="33197">MDAPLPPPIGEDVRMQDAARREPTSPRDAYPSQVPARPRNAPAAPTKSNVLGVFGLSVNTRERDLEDVFTRIGEVDKVVVVYDQRSERSRGFAFVTMRSEDDAEKAIADLNGQEIDGRRVRVDYSLTTRPHRPTPGEYMGYRRDEFREGAFGGGGARHYDNRRPVYRDDRRDDRYSSRSYRDDRPHYDDRRGDYRDDRRRDYYDDDRRDYDDRPRRRYSPPSPPRRRSESPRRRSASPAPTIHPLGLAMKNDGADMMQMMRAQPKARGKKALSSRISQEDGTVTLQS</sequence>
<dbReference type="EMBL" id="BABT02000126">
    <property type="protein sequence ID" value="GAA97500.1"/>
    <property type="molecule type" value="Genomic_DNA"/>
</dbReference>
<dbReference type="SMART" id="SM00361">
    <property type="entry name" value="RRM_1"/>
    <property type="match status" value="1"/>
</dbReference>
<evidence type="ECO:0000313" key="5">
    <source>
        <dbReference type="Proteomes" id="UP000009131"/>
    </source>
</evidence>
<dbReference type="InterPro" id="IPR012677">
    <property type="entry name" value="Nucleotide-bd_a/b_plait_sf"/>
</dbReference>
<dbReference type="FunCoup" id="G7E3U0">
    <property type="interactions" value="493"/>
</dbReference>
<evidence type="ECO:0000256" key="2">
    <source>
        <dbReference type="SAM" id="MobiDB-lite"/>
    </source>
</evidence>
<evidence type="ECO:0000313" key="4">
    <source>
        <dbReference type="EMBL" id="GAA97500.1"/>
    </source>
</evidence>
<evidence type="ECO:0000259" key="3">
    <source>
        <dbReference type="PROSITE" id="PS50102"/>
    </source>
</evidence>
<reference evidence="4 5" key="2">
    <citation type="journal article" date="2012" name="Open Biol.">
        <title>Characteristics of nucleosomes and linker DNA regions on the genome of the basidiomycete Mixia osmundae revealed by mono- and dinucleosome mapping.</title>
        <authorList>
            <person name="Nishida H."/>
            <person name="Kondo S."/>
            <person name="Matsumoto T."/>
            <person name="Suzuki Y."/>
            <person name="Yoshikawa H."/>
            <person name="Taylor T.D."/>
            <person name="Sugiyama J."/>
        </authorList>
    </citation>
    <scope>NUCLEOTIDE SEQUENCE [LARGE SCALE GENOMIC DNA]</scope>
    <source>
        <strain evidence="5">CBS 9802 / IAM 14324 / JCM 22182 / KY 12970</strain>
    </source>
</reference>
<dbReference type="InterPro" id="IPR050441">
    <property type="entry name" value="RBM"/>
</dbReference>
<organism evidence="4 5">
    <name type="scientific">Mixia osmundae (strain CBS 9802 / IAM 14324 / JCM 22182 / KY 12970)</name>
    <dbReference type="NCBI Taxonomy" id="764103"/>
    <lineage>
        <taxon>Eukaryota</taxon>
        <taxon>Fungi</taxon>
        <taxon>Dikarya</taxon>
        <taxon>Basidiomycota</taxon>
        <taxon>Pucciniomycotina</taxon>
        <taxon>Mixiomycetes</taxon>
        <taxon>Mixiales</taxon>
        <taxon>Mixiaceae</taxon>
        <taxon>Mixia</taxon>
    </lineage>
</organism>
<dbReference type="SUPFAM" id="SSF54928">
    <property type="entry name" value="RNA-binding domain, RBD"/>
    <property type="match status" value="1"/>
</dbReference>
<feature type="region of interest" description="Disordered" evidence="2">
    <location>
        <begin position="150"/>
        <end position="248"/>
    </location>
</feature>
<feature type="region of interest" description="Disordered" evidence="2">
    <location>
        <begin position="262"/>
        <end position="287"/>
    </location>
</feature>
<dbReference type="PROSITE" id="PS50102">
    <property type="entry name" value="RRM"/>
    <property type="match status" value="1"/>
</dbReference>
<feature type="compositionally biased region" description="Basic and acidic residues" evidence="2">
    <location>
        <begin position="157"/>
        <end position="214"/>
    </location>
</feature>
<dbReference type="InterPro" id="IPR003954">
    <property type="entry name" value="RRM_euk-type"/>
</dbReference>
<dbReference type="InParanoid" id="G7E3U0"/>
<dbReference type="InterPro" id="IPR000504">
    <property type="entry name" value="RRM_dom"/>
</dbReference>
<dbReference type="GO" id="GO:0003723">
    <property type="term" value="F:RNA binding"/>
    <property type="evidence" value="ECO:0007669"/>
    <property type="project" value="UniProtKB-UniRule"/>
</dbReference>
<accession>G7E3U0</accession>
<dbReference type="AlphaFoldDB" id="G7E3U0"/>
<proteinExistence type="predicted"/>
<dbReference type="STRING" id="764103.G7E3U0"/>
<feature type="compositionally biased region" description="Basic and acidic residues" evidence="2">
    <location>
        <begin position="11"/>
        <end position="25"/>
    </location>
</feature>
<dbReference type="OrthoDB" id="439808at2759"/>
<keyword evidence="5" id="KW-1185">Reference proteome</keyword>
<keyword evidence="1" id="KW-0694">RNA-binding</keyword>
<feature type="domain" description="RRM" evidence="3">
    <location>
        <begin position="49"/>
        <end position="127"/>
    </location>
</feature>
<feature type="compositionally biased region" description="Polar residues" evidence="2">
    <location>
        <begin position="274"/>
        <end position="287"/>
    </location>
</feature>
<name>G7E3U0_MIXOS</name>